<dbReference type="PROSITE" id="PS00061">
    <property type="entry name" value="ADH_SHORT"/>
    <property type="match status" value="1"/>
</dbReference>
<accession>A0A6J7Q9F7</accession>
<dbReference type="PRINTS" id="PR00080">
    <property type="entry name" value="SDRFAMILY"/>
</dbReference>
<proteinExistence type="inferred from homology"/>
<dbReference type="GO" id="GO:0016491">
    <property type="term" value="F:oxidoreductase activity"/>
    <property type="evidence" value="ECO:0007669"/>
    <property type="project" value="UniProtKB-KW"/>
</dbReference>
<dbReference type="EMBL" id="CAFBQU010000032">
    <property type="protein sequence ID" value="CAB5066413.1"/>
    <property type="molecule type" value="Genomic_DNA"/>
</dbReference>
<evidence type="ECO:0000313" key="4">
    <source>
        <dbReference type="EMBL" id="CAB5066413.1"/>
    </source>
</evidence>
<dbReference type="InterPro" id="IPR002347">
    <property type="entry name" value="SDR_fam"/>
</dbReference>
<organism evidence="3">
    <name type="scientific">freshwater metagenome</name>
    <dbReference type="NCBI Taxonomy" id="449393"/>
    <lineage>
        <taxon>unclassified sequences</taxon>
        <taxon>metagenomes</taxon>
        <taxon>ecological metagenomes</taxon>
    </lineage>
</organism>
<dbReference type="AlphaFoldDB" id="A0A6J7Q9F7"/>
<name>A0A6J7Q9F7_9ZZZZ</name>
<keyword evidence="2" id="KW-0560">Oxidoreductase</keyword>
<dbReference type="InterPro" id="IPR036291">
    <property type="entry name" value="NAD(P)-bd_dom_sf"/>
</dbReference>
<dbReference type="PANTHER" id="PTHR43639">
    <property type="entry name" value="OXIDOREDUCTASE, SHORT-CHAIN DEHYDROGENASE/REDUCTASE FAMILY (AFU_ORTHOLOGUE AFUA_5G02870)"/>
    <property type="match status" value="1"/>
</dbReference>
<sequence>MSEFQGKVVIVTGSSSGIGESIARRLAELGATVVVNSSSSVEAGEAVAKSLPNGSIYIRADISKKDEALNLLDQTIKAFGKLDILVNNAGWTTPVPHHDLEALTDEIFLKTFEVNVYGTWYLSKAAIPYLKQSEDGNIVNITSIAGVRQVGSSMAYSMTKAALNQMTKLMAKSCWPVRINAVAPGLIETPWTADWDAMHTNVAKSAPLKRSGTPDDCTEATLGLLRTKYATGQIFVVDGGLTLMS</sequence>
<dbReference type="PANTHER" id="PTHR43639:SF1">
    <property type="entry name" value="SHORT-CHAIN DEHYDROGENASE_REDUCTASE FAMILY PROTEIN"/>
    <property type="match status" value="1"/>
</dbReference>
<protein>
    <submittedName>
        <fullName evidence="3">Unannotated protein</fullName>
    </submittedName>
</protein>
<dbReference type="FunFam" id="3.40.50.720:FF:000084">
    <property type="entry name" value="Short-chain dehydrogenase reductase"/>
    <property type="match status" value="1"/>
</dbReference>
<dbReference type="SUPFAM" id="SSF51735">
    <property type="entry name" value="NAD(P)-binding Rossmann-fold domains"/>
    <property type="match status" value="1"/>
</dbReference>
<comment type="similarity">
    <text evidence="1">Belongs to the short-chain dehydrogenases/reductases (SDR) family.</text>
</comment>
<evidence type="ECO:0000256" key="1">
    <source>
        <dbReference type="ARBA" id="ARBA00006484"/>
    </source>
</evidence>
<dbReference type="InterPro" id="IPR020904">
    <property type="entry name" value="Sc_DH/Rdtase_CS"/>
</dbReference>
<evidence type="ECO:0000256" key="2">
    <source>
        <dbReference type="ARBA" id="ARBA00023002"/>
    </source>
</evidence>
<evidence type="ECO:0000313" key="3">
    <source>
        <dbReference type="EMBL" id="CAB5013621.1"/>
    </source>
</evidence>
<dbReference type="Pfam" id="PF13561">
    <property type="entry name" value="adh_short_C2"/>
    <property type="match status" value="1"/>
</dbReference>
<dbReference type="EMBL" id="CAFBPN010000013">
    <property type="protein sequence ID" value="CAB5013621.1"/>
    <property type="molecule type" value="Genomic_DNA"/>
</dbReference>
<reference evidence="3" key="1">
    <citation type="submission" date="2020-05" db="EMBL/GenBank/DDBJ databases">
        <authorList>
            <person name="Chiriac C."/>
            <person name="Salcher M."/>
            <person name="Ghai R."/>
            <person name="Kavagutti S V."/>
        </authorList>
    </citation>
    <scope>NUCLEOTIDE SEQUENCE</scope>
</reference>
<gene>
    <name evidence="3" type="ORF">UFOPK4098_00439</name>
    <name evidence="4" type="ORF">UFOPK4347_01182</name>
</gene>
<dbReference type="Gene3D" id="3.40.50.720">
    <property type="entry name" value="NAD(P)-binding Rossmann-like Domain"/>
    <property type="match status" value="1"/>
</dbReference>
<dbReference type="CDD" id="cd05233">
    <property type="entry name" value="SDR_c"/>
    <property type="match status" value="1"/>
</dbReference>
<dbReference type="PRINTS" id="PR00081">
    <property type="entry name" value="GDHRDH"/>
</dbReference>